<keyword evidence="1" id="KW-0812">Transmembrane</keyword>
<dbReference type="InterPro" id="IPR021515">
    <property type="entry name" value="DUF3177"/>
</dbReference>
<evidence type="ECO:0000256" key="1">
    <source>
        <dbReference type="SAM" id="Phobius"/>
    </source>
</evidence>
<feature type="transmembrane region" description="Helical" evidence="1">
    <location>
        <begin position="6"/>
        <end position="23"/>
    </location>
</feature>
<protein>
    <submittedName>
        <fullName evidence="2">Uncharacterized protein</fullName>
    </submittedName>
</protein>
<accession>B5VYT4</accession>
<sequence length="89" mass="10255">MDYRLAVIFTIILPLILLIWALVEKLEAITHLLIIYWRVASLLMITLYLMIAAIPIGFICAIASRILIPISLWFWSISMRKSRICSLPP</sequence>
<keyword evidence="1" id="KW-0472">Membrane</keyword>
<organism evidence="2 3">
    <name type="scientific">Limnospira maxima CS-328</name>
    <dbReference type="NCBI Taxonomy" id="513049"/>
    <lineage>
        <taxon>Bacteria</taxon>
        <taxon>Bacillati</taxon>
        <taxon>Cyanobacteriota</taxon>
        <taxon>Cyanophyceae</taxon>
        <taxon>Oscillatoriophycideae</taxon>
        <taxon>Oscillatoriales</taxon>
        <taxon>Sirenicapillariaceae</taxon>
        <taxon>Limnospira</taxon>
    </lineage>
</organism>
<dbReference type="Proteomes" id="UP000004061">
    <property type="component" value="Unassembled WGS sequence"/>
</dbReference>
<dbReference type="EMBL" id="ABYK01000010">
    <property type="protein sequence ID" value="EDZ95411.1"/>
    <property type="molecule type" value="Genomic_DNA"/>
</dbReference>
<gene>
    <name evidence="2" type="ORF">AmaxDRAFT_1681</name>
</gene>
<dbReference type="AlphaFoldDB" id="B5VYT4"/>
<dbReference type="Pfam" id="PF11375">
    <property type="entry name" value="DUF3177"/>
    <property type="match status" value="1"/>
</dbReference>
<name>B5VYT4_LIMMA</name>
<feature type="transmembrane region" description="Helical" evidence="1">
    <location>
        <begin position="30"/>
        <end position="50"/>
    </location>
</feature>
<evidence type="ECO:0000313" key="3">
    <source>
        <dbReference type="Proteomes" id="UP000004061"/>
    </source>
</evidence>
<keyword evidence="3" id="KW-1185">Reference proteome</keyword>
<proteinExistence type="predicted"/>
<feature type="transmembrane region" description="Helical" evidence="1">
    <location>
        <begin position="56"/>
        <end position="75"/>
    </location>
</feature>
<reference evidence="2 3" key="1">
    <citation type="journal article" date="2011" name="Appl. Environ. Microbiol.">
        <title>Contribution of a Sodium Ion Gradient to Energy Conservation during Fermentation in the Cyanobacterium Arthrospira (Spirulina) maxima CS-328.</title>
        <authorList>
            <person name="Carrieri D."/>
            <person name="Ananyev G."/>
            <person name="Lenz O."/>
            <person name="Bryant D.A."/>
            <person name="Dismukes G.C."/>
        </authorList>
    </citation>
    <scope>NUCLEOTIDE SEQUENCE [LARGE SCALE GENOMIC DNA]</scope>
    <source>
        <strain evidence="2 3">CS-328</strain>
    </source>
</reference>
<comment type="caution">
    <text evidence="2">The sequence shown here is derived from an EMBL/GenBank/DDBJ whole genome shotgun (WGS) entry which is preliminary data.</text>
</comment>
<keyword evidence="1" id="KW-1133">Transmembrane helix</keyword>
<evidence type="ECO:0000313" key="2">
    <source>
        <dbReference type="EMBL" id="EDZ95411.1"/>
    </source>
</evidence>